<protein>
    <submittedName>
        <fullName evidence="1">Uncharacterized protein</fullName>
    </submittedName>
</protein>
<organism evidence="1 2">
    <name type="scientific">Dehalococcoides mccartyi</name>
    <dbReference type="NCBI Taxonomy" id="61435"/>
    <lineage>
        <taxon>Bacteria</taxon>
        <taxon>Bacillati</taxon>
        <taxon>Chloroflexota</taxon>
        <taxon>Dehalococcoidia</taxon>
        <taxon>Dehalococcoidales</taxon>
        <taxon>Dehalococcoidaceae</taxon>
        <taxon>Dehalococcoides</taxon>
    </lineage>
</organism>
<dbReference type="PATRIC" id="fig|61435.5.peg.1457"/>
<accession>A0A0V8M169</accession>
<reference evidence="1 2" key="1">
    <citation type="journal article" date="2015" name="Sci. Rep.">
        <title>A comparative genomics and reductive dehalogenase gene transcription study of two chloroethene-respiring bacteria, Dehalococcoides mccartyi strains MB and 11a.</title>
        <authorList>
            <person name="Low A."/>
            <person name="Shen Z."/>
            <person name="Cheng D."/>
            <person name="Rogers M.J."/>
            <person name="Lee P.K."/>
            <person name="He J."/>
        </authorList>
    </citation>
    <scope>NUCLEOTIDE SEQUENCE [LARGE SCALE GENOMIC DNA]</scope>
    <source>
        <strain evidence="1 2">MB</strain>
    </source>
</reference>
<dbReference type="Proteomes" id="UP000053577">
    <property type="component" value="Unassembled WGS sequence"/>
</dbReference>
<evidence type="ECO:0000313" key="2">
    <source>
        <dbReference type="Proteomes" id="UP000053577"/>
    </source>
</evidence>
<dbReference type="AlphaFoldDB" id="A0A0V8M169"/>
<dbReference type="RefSeq" id="WP_058292670.1">
    <property type="nucleotide sequence ID" value="NZ_JGYD01000025.1"/>
</dbReference>
<sequence>MFEYLCQRVKPSEASAQVTVDKELPELIARIQGNSPDGDLSMLCLEIDRCSSWLGKAVRAGSMAFVNSYRDSYPDVPDELWSLFQVWSAASTLAVLRLVERELQAEDLAKKLGIADE</sequence>
<proteinExistence type="predicted"/>
<gene>
    <name evidence="1" type="ORF">DA01_07415</name>
</gene>
<name>A0A0V8M169_9CHLR</name>
<comment type="caution">
    <text evidence="1">The sequence shown here is derived from an EMBL/GenBank/DDBJ whole genome shotgun (WGS) entry which is preliminary data.</text>
</comment>
<evidence type="ECO:0000313" key="1">
    <source>
        <dbReference type="EMBL" id="KSV17281.1"/>
    </source>
</evidence>
<dbReference type="EMBL" id="JGYD01000025">
    <property type="protein sequence ID" value="KSV17281.1"/>
    <property type="molecule type" value="Genomic_DNA"/>
</dbReference>